<dbReference type="KEGG" id="mpt:Mpe_A0090"/>
<sequence length="72" mass="7322">MRTTALIVGVLLLVAGGLISAGVLSFDKEETVAKLGPLEITTTDHKKPAPVVGYLLLGVGALVLVAGLVGRK</sequence>
<proteinExistence type="predicted"/>
<feature type="transmembrane region" description="Helical" evidence="1">
    <location>
        <begin position="49"/>
        <end position="69"/>
    </location>
</feature>
<dbReference type="RefSeq" id="WP_011827691.1">
    <property type="nucleotide sequence ID" value="NC_008825.1"/>
</dbReference>
<keyword evidence="3" id="KW-1185">Reference proteome</keyword>
<accession>A2SBW3</accession>
<reference evidence="2 3" key="1">
    <citation type="journal article" date="2007" name="J. Bacteriol.">
        <title>Whole-genome analysis of the methyl tert-butyl ether-degrading beta-proteobacterium Methylibium petroleiphilum PM1.</title>
        <authorList>
            <person name="Kane S.R."/>
            <person name="Chakicherla A.Y."/>
            <person name="Chain P.S.G."/>
            <person name="Schmidt R."/>
            <person name="Shin M.W."/>
            <person name="Legler T.C."/>
            <person name="Scow K.M."/>
            <person name="Larimer F.W."/>
            <person name="Lucas S.M."/>
            <person name="Richardson P.M."/>
            <person name="Hristova K.R."/>
        </authorList>
    </citation>
    <scope>NUCLEOTIDE SEQUENCE [LARGE SCALE GENOMIC DNA]</scope>
    <source>
        <strain evidence="3">ATCC BAA-1232 / LMG 22953 / PM1</strain>
    </source>
</reference>
<evidence type="ECO:0000313" key="2">
    <source>
        <dbReference type="EMBL" id="ABM93052.1"/>
    </source>
</evidence>
<keyword evidence="1" id="KW-1133">Transmembrane helix</keyword>
<dbReference type="STRING" id="420662.Mpe_A0090"/>
<dbReference type="AlphaFoldDB" id="A2SBW3"/>
<dbReference type="eggNOG" id="ENOG502ZIBP">
    <property type="taxonomic scope" value="Bacteria"/>
</dbReference>
<dbReference type="EMBL" id="CP000555">
    <property type="protein sequence ID" value="ABM93052.1"/>
    <property type="molecule type" value="Genomic_DNA"/>
</dbReference>
<dbReference type="HOGENOM" id="CLU_2717773_0_0_4"/>
<protein>
    <recommendedName>
        <fullName evidence="4">DUF3185 domain-containing protein</fullName>
    </recommendedName>
</protein>
<organism evidence="2 3">
    <name type="scientific">Methylibium petroleiphilum (strain ATCC BAA-1232 / LMG 22953 / PM1)</name>
    <dbReference type="NCBI Taxonomy" id="420662"/>
    <lineage>
        <taxon>Bacteria</taxon>
        <taxon>Pseudomonadati</taxon>
        <taxon>Pseudomonadota</taxon>
        <taxon>Betaproteobacteria</taxon>
        <taxon>Burkholderiales</taxon>
        <taxon>Sphaerotilaceae</taxon>
        <taxon>Methylibium</taxon>
    </lineage>
</organism>
<keyword evidence="1" id="KW-0812">Transmembrane</keyword>
<name>A2SBW3_METPP</name>
<evidence type="ECO:0000256" key="1">
    <source>
        <dbReference type="SAM" id="Phobius"/>
    </source>
</evidence>
<evidence type="ECO:0000313" key="3">
    <source>
        <dbReference type="Proteomes" id="UP000000366"/>
    </source>
</evidence>
<gene>
    <name evidence="2" type="ordered locus">Mpe_A0090</name>
</gene>
<evidence type="ECO:0008006" key="4">
    <source>
        <dbReference type="Google" id="ProtNLM"/>
    </source>
</evidence>
<dbReference type="Proteomes" id="UP000000366">
    <property type="component" value="Chromosome"/>
</dbReference>
<keyword evidence="1" id="KW-0472">Membrane</keyword>